<feature type="signal peptide" evidence="6">
    <location>
        <begin position="1"/>
        <end position="18"/>
    </location>
</feature>
<dbReference type="PANTHER" id="PTHR11802">
    <property type="entry name" value="SERINE PROTEASE FAMILY S10 SERINE CARBOXYPEPTIDASE"/>
    <property type="match status" value="1"/>
</dbReference>
<dbReference type="Proteomes" id="UP000007800">
    <property type="component" value="Unassembled WGS sequence"/>
</dbReference>
<accession>C5LNU3</accession>
<dbReference type="Gene3D" id="3.40.50.1820">
    <property type="entry name" value="alpha/beta hydrolase"/>
    <property type="match status" value="1"/>
</dbReference>
<evidence type="ECO:0000256" key="3">
    <source>
        <dbReference type="ARBA" id="ARBA00022670"/>
    </source>
</evidence>
<dbReference type="AlphaFoldDB" id="C5LNU3"/>
<keyword evidence="3" id="KW-0645">Protease</keyword>
<evidence type="ECO:0000256" key="5">
    <source>
        <dbReference type="ARBA" id="ARBA00023180"/>
    </source>
</evidence>
<proteinExistence type="inferred from homology"/>
<dbReference type="GO" id="GO:0006508">
    <property type="term" value="P:proteolysis"/>
    <property type="evidence" value="ECO:0007669"/>
    <property type="project" value="UniProtKB-KW"/>
</dbReference>
<dbReference type="InParanoid" id="C5LNU3"/>
<evidence type="ECO:0000256" key="4">
    <source>
        <dbReference type="ARBA" id="ARBA00022801"/>
    </source>
</evidence>
<evidence type="ECO:0000256" key="2">
    <source>
        <dbReference type="ARBA" id="ARBA00022645"/>
    </source>
</evidence>
<gene>
    <name evidence="7" type="ORF">Pmar_PMAR004621</name>
</gene>
<evidence type="ECO:0008006" key="9">
    <source>
        <dbReference type="Google" id="ProtNLM"/>
    </source>
</evidence>
<dbReference type="RefSeq" id="XP_002768882.1">
    <property type="nucleotide sequence ID" value="XM_002768836.1"/>
</dbReference>
<sequence>MIIALIAAFAYTVAIIDANGLGNESETPAFLHLRSLNGGGVLCPYSKGKLEAGYITIGVFRKKKYIQRAEYFYAVMEAEDVDPSLAPTFWYMAGGPGSSSLGEAMMLNGPCRMSPNGEELLDNTYSWTKQANGIWIDAPGPTGFSTGPIESTLEKFIGNMVTLSGQLFKKYPHLNRNVHLVGISWSALAVAMLGEGMLRNPRPKIDLKGVMMLSGMVGPYEMLDIMKTGLGVCKAAVDKCNSNGPGKPAKPVFCQEAFDTCEALTMNRMDAARKS</sequence>
<dbReference type="GeneID" id="9040132"/>
<comment type="similarity">
    <text evidence="1">Belongs to the peptidase S10 family.</text>
</comment>
<dbReference type="InterPro" id="IPR029058">
    <property type="entry name" value="AB_hydrolase_fold"/>
</dbReference>
<dbReference type="EMBL" id="GG683891">
    <property type="protein sequence ID" value="EER01600.1"/>
    <property type="molecule type" value="Genomic_DNA"/>
</dbReference>
<reference evidence="7 8" key="1">
    <citation type="submission" date="2008-07" db="EMBL/GenBank/DDBJ databases">
        <authorList>
            <person name="El-Sayed N."/>
            <person name="Caler E."/>
            <person name="Inman J."/>
            <person name="Amedeo P."/>
            <person name="Hass B."/>
            <person name="Wortman J."/>
        </authorList>
    </citation>
    <scope>NUCLEOTIDE SEQUENCE [LARGE SCALE GENOMIC DNA]</scope>
    <source>
        <strain evidence="8">ATCC 50983 / TXsc</strain>
    </source>
</reference>
<keyword evidence="4" id="KW-0378">Hydrolase</keyword>
<keyword evidence="5" id="KW-0325">Glycoprotein</keyword>
<evidence type="ECO:0000313" key="8">
    <source>
        <dbReference type="Proteomes" id="UP000007800"/>
    </source>
</evidence>
<dbReference type="OMA" id="FWYMAGG"/>
<keyword evidence="6" id="KW-0732">Signal</keyword>
<name>C5LNU3_PERM5</name>
<feature type="non-terminal residue" evidence="7">
    <location>
        <position position="275"/>
    </location>
</feature>
<organism evidence="8">
    <name type="scientific">Perkinsus marinus (strain ATCC 50983 / TXsc)</name>
    <dbReference type="NCBI Taxonomy" id="423536"/>
    <lineage>
        <taxon>Eukaryota</taxon>
        <taxon>Sar</taxon>
        <taxon>Alveolata</taxon>
        <taxon>Perkinsozoa</taxon>
        <taxon>Perkinsea</taxon>
        <taxon>Perkinsida</taxon>
        <taxon>Perkinsidae</taxon>
        <taxon>Perkinsus</taxon>
    </lineage>
</organism>
<feature type="chain" id="PRO_5002952496" description="Serine carboxypeptidase" evidence="6">
    <location>
        <begin position="19"/>
        <end position="275"/>
    </location>
</feature>
<dbReference type="GO" id="GO:0004185">
    <property type="term" value="F:serine-type carboxypeptidase activity"/>
    <property type="evidence" value="ECO:0007669"/>
    <property type="project" value="InterPro"/>
</dbReference>
<dbReference type="SUPFAM" id="SSF53474">
    <property type="entry name" value="alpha/beta-Hydrolases"/>
    <property type="match status" value="1"/>
</dbReference>
<evidence type="ECO:0000256" key="1">
    <source>
        <dbReference type="ARBA" id="ARBA00009431"/>
    </source>
</evidence>
<dbReference type="InterPro" id="IPR001563">
    <property type="entry name" value="Peptidase_S10"/>
</dbReference>
<protein>
    <recommendedName>
        <fullName evidence="9">Serine carboxypeptidase</fullName>
    </recommendedName>
</protein>
<keyword evidence="8" id="KW-1185">Reference proteome</keyword>
<keyword evidence="2" id="KW-0121">Carboxypeptidase</keyword>
<dbReference type="PANTHER" id="PTHR11802:SF113">
    <property type="entry name" value="SERINE CARBOXYPEPTIDASE CTSA-4.1"/>
    <property type="match status" value="1"/>
</dbReference>
<dbReference type="Pfam" id="PF00450">
    <property type="entry name" value="Peptidase_S10"/>
    <property type="match status" value="1"/>
</dbReference>
<dbReference type="OrthoDB" id="443318at2759"/>
<evidence type="ECO:0000313" key="7">
    <source>
        <dbReference type="EMBL" id="EER01600.1"/>
    </source>
</evidence>
<evidence type="ECO:0000256" key="6">
    <source>
        <dbReference type="SAM" id="SignalP"/>
    </source>
</evidence>